<proteinExistence type="predicted"/>
<keyword evidence="2" id="KW-1133">Transmembrane helix</keyword>
<feature type="transmembrane region" description="Helical" evidence="2">
    <location>
        <begin position="35"/>
        <end position="56"/>
    </location>
</feature>
<sequence length="233" mass="26234">MEEDTERNPDGNTPKHRRTQNSPSAQTNKHCTTRLLLGMTLFFSLTTVGIVVVLLWRELIYHHSAGTLKEKVLKKFPGYFRTQDVQETIVTSLINLDISEPIHVNQTFNGVRYQSCSINCAAYTQNSRRKKETHAPGSIFHGCCVSNTYFASPDTKVNIFGSSKTLAHYADKRQYFQAKNCSYIKSCTGCTCVQDRSVQTAVVLKAGVTSPDDIEDFEIDFFFIDGCCTCRNT</sequence>
<evidence type="ECO:0000256" key="2">
    <source>
        <dbReference type="SAM" id="Phobius"/>
    </source>
</evidence>
<organism evidence="3 4">
    <name type="scientific">Potamilus streckersoni</name>
    <dbReference type="NCBI Taxonomy" id="2493646"/>
    <lineage>
        <taxon>Eukaryota</taxon>
        <taxon>Metazoa</taxon>
        <taxon>Spiralia</taxon>
        <taxon>Lophotrochozoa</taxon>
        <taxon>Mollusca</taxon>
        <taxon>Bivalvia</taxon>
        <taxon>Autobranchia</taxon>
        <taxon>Heteroconchia</taxon>
        <taxon>Palaeoheterodonta</taxon>
        <taxon>Unionida</taxon>
        <taxon>Unionoidea</taxon>
        <taxon>Unionidae</taxon>
        <taxon>Ambleminae</taxon>
        <taxon>Lampsilini</taxon>
        <taxon>Potamilus</taxon>
    </lineage>
</organism>
<reference evidence="3" key="1">
    <citation type="journal article" date="2021" name="Genome Biol. Evol.">
        <title>A High-Quality Reference Genome for a Parasitic Bivalve with Doubly Uniparental Inheritance (Bivalvia: Unionida).</title>
        <authorList>
            <person name="Smith C.H."/>
        </authorList>
    </citation>
    <scope>NUCLEOTIDE SEQUENCE</scope>
    <source>
        <strain evidence="3">CHS0354</strain>
    </source>
</reference>
<feature type="region of interest" description="Disordered" evidence="1">
    <location>
        <begin position="1"/>
        <end position="27"/>
    </location>
</feature>
<accession>A0AAE0VZ19</accession>
<keyword evidence="2" id="KW-0812">Transmembrane</keyword>
<dbReference type="EMBL" id="JAEAOA010000579">
    <property type="protein sequence ID" value="KAK3594270.1"/>
    <property type="molecule type" value="Genomic_DNA"/>
</dbReference>
<keyword evidence="4" id="KW-1185">Reference proteome</keyword>
<comment type="caution">
    <text evidence="3">The sequence shown here is derived from an EMBL/GenBank/DDBJ whole genome shotgun (WGS) entry which is preliminary data.</text>
</comment>
<protein>
    <submittedName>
        <fullName evidence="3">Uncharacterized protein</fullName>
    </submittedName>
</protein>
<reference evidence="3" key="3">
    <citation type="submission" date="2023-05" db="EMBL/GenBank/DDBJ databases">
        <authorList>
            <person name="Smith C.H."/>
        </authorList>
    </citation>
    <scope>NUCLEOTIDE SEQUENCE</scope>
    <source>
        <strain evidence="3">CHS0354</strain>
        <tissue evidence="3">Mantle</tissue>
    </source>
</reference>
<evidence type="ECO:0000256" key="1">
    <source>
        <dbReference type="SAM" id="MobiDB-lite"/>
    </source>
</evidence>
<evidence type="ECO:0000313" key="3">
    <source>
        <dbReference type="EMBL" id="KAK3594270.1"/>
    </source>
</evidence>
<gene>
    <name evidence="3" type="ORF">CHS0354_008851</name>
</gene>
<reference evidence="3" key="2">
    <citation type="journal article" date="2021" name="Genome Biol. Evol.">
        <title>Developing a high-quality reference genome for a parasitic bivalve with doubly uniparental inheritance (Bivalvia: Unionida).</title>
        <authorList>
            <person name="Smith C.H."/>
        </authorList>
    </citation>
    <scope>NUCLEOTIDE SEQUENCE</scope>
    <source>
        <strain evidence="3">CHS0354</strain>
        <tissue evidence="3">Mantle</tissue>
    </source>
</reference>
<keyword evidence="2" id="KW-0472">Membrane</keyword>
<evidence type="ECO:0000313" key="4">
    <source>
        <dbReference type="Proteomes" id="UP001195483"/>
    </source>
</evidence>
<dbReference type="Proteomes" id="UP001195483">
    <property type="component" value="Unassembled WGS sequence"/>
</dbReference>
<dbReference type="AlphaFoldDB" id="A0AAE0VZ19"/>
<name>A0AAE0VZ19_9BIVA</name>